<evidence type="ECO:0000313" key="2">
    <source>
        <dbReference type="Proteomes" id="UP000552709"/>
    </source>
</evidence>
<dbReference type="EMBL" id="JACHFL010000027">
    <property type="protein sequence ID" value="MBB5366093.1"/>
    <property type="molecule type" value="Genomic_DNA"/>
</dbReference>
<dbReference type="AlphaFoldDB" id="A0A7W8K1Y7"/>
<reference evidence="1 2" key="1">
    <citation type="submission" date="2020-08" db="EMBL/GenBank/DDBJ databases">
        <title>Genomic Encyclopedia of Type Strains, Phase IV (KMG-IV): sequencing the most valuable type-strain genomes for metagenomic binning, comparative biology and taxonomic classification.</title>
        <authorList>
            <person name="Goeker M."/>
        </authorList>
    </citation>
    <scope>NUCLEOTIDE SEQUENCE [LARGE SCALE GENOMIC DNA]</scope>
    <source>
        <strain evidence="1 2">DSM 27939</strain>
    </source>
</reference>
<protein>
    <recommendedName>
        <fullName evidence="3">DUF1795 domain-containing protein</fullName>
    </recommendedName>
</protein>
<sequence>MVVAPGTPPPAVLQLFFAPYQSEGNGTAALKEFIGGVEESLTGGGQATLKRISSRPRTVGGIKGTERLYNLTLNANGAVVRLQYWYGLSKRNLLSVQFTTGPATSASQKTVFDKTLSSLKIK</sequence>
<evidence type="ECO:0008006" key="3">
    <source>
        <dbReference type="Google" id="ProtNLM"/>
    </source>
</evidence>
<dbReference type="RefSeq" id="WP_184137973.1">
    <property type="nucleotide sequence ID" value="NZ_JACHFL010000027.1"/>
</dbReference>
<accession>A0A7W8K1Y7</accession>
<name>A0A7W8K1Y7_9DEIO</name>
<dbReference type="Proteomes" id="UP000552709">
    <property type="component" value="Unassembled WGS sequence"/>
</dbReference>
<evidence type="ECO:0000313" key="1">
    <source>
        <dbReference type="EMBL" id="MBB5366093.1"/>
    </source>
</evidence>
<organism evidence="1 2">
    <name type="scientific">Deinococcus humi</name>
    <dbReference type="NCBI Taxonomy" id="662880"/>
    <lineage>
        <taxon>Bacteria</taxon>
        <taxon>Thermotogati</taxon>
        <taxon>Deinococcota</taxon>
        <taxon>Deinococci</taxon>
        <taxon>Deinococcales</taxon>
        <taxon>Deinococcaceae</taxon>
        <taxon>Deinococcus</taxon>
    </lineage>
</organism>
<proteinExistence type="predicted"/>
<comment type="caution">
    <text evidence="1">The sequence shown here is derived from an EMBL/GenBank/DDBJ whole genome shotgun (WGS) entry which is preliminary data.</text>
</comment>
<gene>
    <name evidence="1" type="ORF">HNQ08_005219</name>
</gene>
<keyword evidence="2" id="KW-1185">Reference proteome</keyword>